<evidence type="ECO:0000313" key="2">
    <source>
        <dbReference type="Proteomes" id="UP001596091"/>
    </source>
</evidence>
<name>A0ABW1EAX6_9BACT</name>
<keyword evidence="2" id="KW-1185">Reference proteome</keyword>
<accession>A0ABW1EAX6</accession>
<organism evidence="1 2">
    <name type="scientific">Acidicapsa dinghuensis</name>
    <dbReference type="NCBI Taxonomy" id="2218256"/>
    <lineage>
        <taxon>Bacteria</taxon>
        <taxon>Pseudomonadati</taxon>
        <taxon>Acidobacteriota</taxon>
        <taxon>Terriglobia</taxon>
        <taxon>Terriglobales</taxon>
        <taxon>Acidobacteriaceae</taxon>
        <taxon>Acidicapsa</taxon>
    </lineage>
</organism>
<protein>
    <submittedName>
        <fullName evidence="1">Uncharacterized protein</fullName>
    </submittedName>
</protein>
<evidence type="ECO:0000313" key="1">
    <source>
        <dbReference type="EMBL" id="MFC5860942.1"/>
    </source>
</evidence>
<comment type="caution">
    <text evidence="1">The sequence shown here is derived from an EMBL/GenBank/DDBJ whole genome shotgun (WGS) entry which is preliminary data.</text>
</comment>
<gene>
    <name evidence="1" type="ORF">ACFPT7_01400</name>
</gene>
<dbReference type="RefSeq" id="WP_263334800.1">
    <property type="nucleotide sequence ID" value="NZ_JAGSYH010000002.1"/>
</dbReference>
<dbReference type="Proteomes" id="UP001596091">
    <property type="component" value="Unassembled WGS sequence"/>
</dbReference>
<reference evidence="2" key="1">
    <citation type="journal article" date="2019" name="Int. J. Syst. Evol. Microbiol.">
        <title>The Global Catalogue of Microorganisms (GCM) 10K type strain sequencing project: providing services to taxonomists for standard genome sequencing and annotation.</title>
        <authorList>
            <consortium name="The Broad Institute Genomics Platform"/>
            <consortium name="The Broad Institute Genome Sequencing Center for Infectious Disease"/>
            <person name="Wu L."/>
            <person name="Ma J."/>
        </authorList>
    </citation>
    <scope>NUCLEOTIDE SEQUENCE [LARGE SCALE GENOMIC DNA]</scope>
    <source>
        <strain evidence="2">JCM 4087</strain>
    </source>
</reference>
<proteinExistence type="predicted"/>
<sequence length="135" mass="16060">MVEGWYEDDYFILFADSEIEDATHRYGVSEILPGFRLIGLRTWDDMILRDKTGKTYLMPTVPADIKYLEFFDLPNCANELEPDERFQRKIKWWVKPIAFGGKADDSSNETWLSYEQHPELVKWWNQLYRSINAGR</sequence>
<dbReference type="EMBL" id="JBHSPH010000001">
    <property type="protein sequence ID" value="MFC5860942.1"/>
    <property type="molecule type" value="Genomic_DNA"/>
</dbReference>